<dbReference type="InterPro" id="IPR036249">
    <property type="entry name" value="Thioredoxin-like_sf"/>
</dbReference>
<feature type="signal peptide" evidence="1">
    <location>
        <begin position="1"/>
        <end position="21"/>
    </location>
</feature>
<protein>
    <submittedName>
        <fullName evidence="3">Thioredoxin domain-containing protein</fullName>
    </submittedName>
</protein>
<sequence length="230" mass="25779">MKRWAIAALALAVTPVTMVVAQDWNLTYEQTDRGHLVGNPDAQLHLIEFVSYTCPHCAHFEEQSDAAMRLHYLHQGLAQVEVRSYLRNPVDLAATLVAQCGAPEDFFGNHRALMLSQDRWMEKAREATDAQMQRWSSGPIPSRMRAIGDDLDFHELMEPRGMTRAQVDRCLSDEAKTQEIIAAHEANTAEWDLAGTPSFAINGTLLDGVHSWEVLQHVMDDPSLLETSAE</sequence>
<feature type="chain" id="PRO_5047064015" evidence="1">
    <location>
        <begin position="22"/>
        <end position="230"/>
    </location>
</feature>
<proteinExistence type="predicted"/>
<accession>A0ABU9IFV1</accession>
<evidence type="ECO:0000256" key="1">
    <source>
        <dbReference type="SAM" id="SignalP"/>
    </source>
</evidence>
<keyword evidence="1" id="KW-0732">Signal</keyword>
<name>A0ABU9IFV1_9SPHN</name>
<gene>
    <name evidence="3" type="ORF">AAEO60_09005</name>
</gene>
<keyword evidence="4" id="KW-1185">Reference proteome</keyword>
<reference evidence="3 4" key="1">
    <citation type="submission" date="2024-04" db="EMBL/GenBank/DDBJ databases">
        <title>Aurantiacibacter sp. DGU6 16S ribosomal RNA gene Genome sequencing and assembly.</title>
        <authorList>
            <person name="Park S."/>
        </authorList>
    </citation>
    <scope>NUCLEOTIDE SEQUENCE [LARGE SCALE GENOMIC DNA]</scope>
    <source>
        <strain evidence="3 4">DGU6</strain>
    </source>
</reference>
<feature type="domain" description="Thioredoxin-like fold" evidence="2">
    <location>
        <begin position="32"/>
        <end position="221"/>
    </location>
</feature>
<dbReference type="InterPro" id="IPR012336">
    <property type="entry name" value="Thioredoxin-like_fold"/>
</dbReference>
<dbReference type="EMBL" id="JBBYHV010000001">
    <property type="protein sequence ID" value="MEL1250808.1"/>
    <property type="molecule type" value="Genomic_DNA"/>
</dbReference>
<dbReference type="Proteomes" id="UP001497045">
    <property type="component" value="Unassembled WGS sequence"/>
</dbReference>
<dbReference type="Pfam" id="PF13462">
    <property type="entry name" value="Thioredoxin_4"/>
    <property type="match status" value="1"/>
</dbReference>
<dbReference type="Gene3D" id="1.10.40.110">
    <property type="match status" value="1"/>
</dbReference>
<dbReference type="SUPFAM" id="SSF52833">
    <property type="entry name" value="Thioredoxin-like"/>
    <property type="match status" value="1"/>
</dbReference>
<evidence type="ECO:0000259" key="2">
    <source>
        <dbReference type="Pfam" id="PF13462"/>
    </source>
</evidence>
<evidence type="ECO:0000313" key="3">
    <source>
        <dbReference type="EMBL" id="MEL1250808.1"/>
    </source>
</evidence>
<comment type="caution">
    <text evidence="3">The sequence shown here is derived from an EMBL/GenBank/DDBJ whole genome shotgun (WGS) entry which is preliminary data.</text>
</comment>
<organism evidence="3 4">
    <name type="scientific">Aurantiacibacter gilvus</name>
    <dbReference type="NCBI Taxonomy" id="3139141"/>
    <lineage>
        <taxon>Bacteria</taxon>
        <taxon>Pseudomonadati</taxon>
        <taxon>Pseudomonadota</taxon>
        <taxon>Alphaproteobacteria</taxon>
        <taxon>Sphingomonadales</taxon>
        <taxon>Erythrobacteraceae</taxon>
        <taxon>Aurantiacibacter</taxon>
    </lineage>
</organism>
<dbReference type="Gene3D" id="3.40.30.10">
    <property type="entry name" value="Glutaredoxin"/>
    <property type="match status" value="1"/>
</dbReference>
<dbReference type="RefSeq" id="WP_341673315.1">
    <property type="nucleotide sequence ID" value="NZ_JBBYHV010000001.1"/>
</dbReference>
<evidence type="ECO:0000313" key="4">
    <source>
        <dbReference type="Proteomes" id="UP001497045"/>
    </source>
</evidence>